<dbReference type="Proteomes" id="UP000052104">
    <property type="component" value="Segment"/>
</dbReference>
<protein>
    <submittedName>
        <fullName evidence="2">Uncharacterized protein</fullName>
    </submittedName>
</protein>
<keyword evidence="3" id="KW-1185">Reference proteome</keyword>
<dbReference type="GeneID" id="15152058"/>
<organism evidence="2 3">
    <name type="scientific">Rose yellow vein virus</name>
    <dbReference type="NCBI Taxonomy" id="1213588"/>
    <lineage>
        <taxon>Viruses</taxon>
        <taxon>Riboviria</taxon>
        <taxon>Pararnavirae</taxon>
        <taxon>Artverviricota</taxon>
        <taxon>Revtraviricetes</taxon>
        <taxon>Ortervirales</taxon>
        <taxon>Caulimoviridae</taxon>
        <taxon>Rosadnavirus</taxon>
        <taxon>Rosadnavirus venarosae</taxon>
    </lineage>
</organism>
<dbReference type="EMBL" id="JX028536">
    <property type="protein sequence ID" value="AFO54492.1"/>
    <property type="molecule type" value="Genomic_DNA"/>
</dbReference>
<proteinExistence type="predicted"/>
<accession>I7CPB4</accession>
<feature type="region of interest" description="Disordered" evidence="1">
    <location>
        <begin position="78"/>
        <end position="148"/>
    </location>
</feature>
<feature type="compositionally biased region" description="Polar residues" evidence="1">
    <location>
        <begin position="127"/>
        <end position="136"/>
    </location>
</feature>
<evidence type="ECO:0000313" key="2">
    <source>
        <dbReference type="EMBL" id="AFO54492.1"/>
    </source>
</evidence>
<name>I7CPB4_9VIRU</name>
<reference evidence="2 3" key="1">
    <citation type="journal article" date="2013" name="Arch. Virol.">
        <title>Complete nucleotide sequence of rose yellow vein virus, a member of the family Caulimoviridae having a novel genome organization.</title>
        <authorList>
            <person name="Mollov D."/>
            <person name="Lockhart B."/>
            <person name="Zlesak D.C."/>
            <person name="Olszewski N."/>
        </authorList>
    </citation>
    <scope>NUCLEOTIDE SEQUENCE [LARGE SCALE GENOMIC DNA]</scope>
    <source>
        <strain evidence="2 3">RYVV-MN1</strain>
    </source>
</reference>
<evidence type="ECO:0000313" key="3">
    <source>
        <dbReference type="Proteomes" id="UP000052104"/>
    </source>
</evidence>
<dbReference type="RefSeq" id="YP_007761645.1">
    <property type="nucleotide sequence ID" value="NC_020999.1"/>
</dbReference>
<sequence>MDMLILEEQLLQLQIKKAKLLAKGKNTSSSSEESYKDQILKPQTKLVKLGSVNRAQGNPKFPESPMVKSLATTELVQDIGQSSRQQTARRKDKSNPLKDSSYPKGEIGLKPKTAPKGLKPKPAVVKEQSSTVQTVSKPKRWMPNNKRPVNPDQHQLLNNLMSLGIDVPSIRTIEKALYQANKIEAKPKPFNSSIKPILVNPEVEIPQDQMTSTIPLSEVQSFVFPSFYYQKNRWNQLFESLNEAKDSSVFLYKAFGEKFVKWEKEIEIIETYGYKMINVLSNSLPAEIFSELFMDGFINGIKLFWNFEEMFNGSPPEVISFLSFIQRGHGLTEDQIKQKTSFIKVLTAPPLLEEQWRSEYGKIIVEELIFLAPRKYPSVHLMIEDHDLNPISFDARKIDDEEYLSPVAKRRAVTLQQIEAFIYSTKVQLDFQLHCDLERIICYRLKPSRFARVNLEQMFEDEAHFIFKQAHFSKTEEEAQSPTDSSCNPFNEDPAQETVGRITLVSNESASTNPDRIKQAATNRQAIFGDSPFLTLEEHVEAVATSKVSNKM</sequence>
<dbReference type="KEGG" id="vg:15152058"/>
<evidence type="ECO:0000256" key="1">
    <source>
        <dbReference type="SAM" id="MobiDB-lite"/>
    </source>
</evidence>